<comment type="caution">
    <text evidence="1">The sequence shown here is derived from an EMBL/GenBank/DDBJ whole genome shotgun (WGS) entry which is preliminary data.</text>
</comment>
<reference evidence="1" key="1">
    <citation type="journal article" date="2014" name="Front. Microbiol.">
        <title>High frequency of phylogenetically diverse reductive dehalogenase-homologous genes in deep subseafloor sedimentary metagenomes.</title>
        <authorList>
            <person name="Kawai M."/>
            <person name="Futagami T."/>
            <person name="Toyoda A."/>
            <person name="Takaki Y."/>
            <person name="Nishi S."/>
            <person name="Hori S."/>
            <person name="Arai W."/>
            <person name="Tsubouchi T."/>
            <person name="Morono Y."/>
            <person name="Uchiyama I."/>
            <person name="Ito T."/>
            <person name="Fujiyama A."/>
            <person name="Inagaki F."/>
            <person name="Takami H."/>
        </authorList>
    </citation>
    <scope>NUCLEOTIDE SEQUENCE</scope>
    <source>
        <strain evidence="1">Expedition CK06-06</strain>
    </source>
</reference>
<protein>
    <submittedName>
        <fullName evidence="1">Uncharacterized protein</fullName>
    </submittedName>
</protein>
<organism evidence="1">
    <name type="scientific">marine sediment metagenome</name>
    <dbReference type="NCBI Taxonomy" id="412755"/>
    <lineage>
        <taxon>unclassified sequences</taxon>
        <taxon>metagenomes</taxon>
        <taxon>ecological metagenomes</taxon>
    </lineage>
</organism>
<accession>X0TNW3</accession>
<dbReference type="EMBL" id="BARS01011925">
    <property type="protein sequence ID" value="GAF95248.1"/>
    <property type="molecule type" value="Genomic_DNA"/>
</dbReference>
<proteinExistence type="predicted"/>
<name>X0TNW3_9ZZZZ</name>
<sequence>MGGGTGYDLDVAGILQFFELIDNVPPVFSFKVGFDLAIIILPHVR</sequence>
<dbReference type="AlphaFoldDB" id="X0TNW3"/>
<evidence type="ECO:0000313" key="1">
    <source>
        <dbReference type="EMBL" id="GAF95248.1"/>
    </source>
</evidence>
<feature type="non-terminal residue" evidence="1">
    <location>
        <position position="45"/>
    </location>
</feature>
<gene>
    <name evidence="1" type="ORF">S01H1_21493</name>
</gene>